<dbReference type="SMART" id="SM00226">
    <property type="entry name" value="LMWPc"/>
    <property type="match status" value="1"/>
</dbReference>
<dbReference type="FunFam" id="3.40.50.2300:FF:000317">
    <property type="entry name" value="Low molecular weight phosphotyrosine protein phosphatase"/>
    <property type="match status" value="1"/>
</dbReference>
<evidence type="ECO:0000313" key="8">
    <source>
        <dbReference type="EMBL" id="RDW72265.1"/>
    </source>
</evidence>
<accession>A0A3D8RDZ4</accession>
<keyword evidence="3" id="KW-0904">Protein phosphatase</keyword>
<feature type="active site" description="Proton donor" evidence="4">
    <location>
        <position position="485"/>
    </location>
</feature>
<dbReference type="STRING" id="1810919.A0A3D8RDZ4"/>
<feature type="domain" description="Ketoreductase" evidence="7">
    <location>
        <begin position="32"/>
        <end position="199"/>
    </location>
</feature>
<dbReference type="PANTHER" id="PTHR11717:SF7">
    <property type="entry name" value="LOW MOLECULAR WEIGHT PHOSPHOTYROSINE PROTEIN PHOSPHATASE"/>
    <property type="match status" value="1"/>
</dbReference>
<dbReference type="Gene3D" id="3.40.50.720">
    <property type="entry name" value="NAD(P)-binding Rossmann-like Domain"/>
    <property type="match status" value="1"/>
</dbReference>
<dbReference type="CDD" id="cd16343">
    <property type="entry name" value="LMWPTP"/>
    <property type="match status" value="1"/>
</dbReference>
<comment type="similarity">
    <text evidence="1">Belongs to the low molecular weight phosphotyrosine protein phosphatase family.</text>
</comment>
<evidence type="ECO:0000256" key="2">
    <source>
        <dbReference type="ARBA" id="ARBA00022801"/>
    </source>
</evidence>
<gene>
    <name evidence="8" type="ORF">DSM5745_07437</name>
</gene>
<dbReference type="GeneID" id="38117807"/>
<dbReference type="PRINTS" id="PR00719">
    <property type="entry name" value="LMWPTPASE"/>
</dbReference>
<proteinExistence type="inferred from homology"/>
<dbReference type="EMBL" id="PVWQ01000009">
    <property type="protein sequence ID" value="RDW72265.1"/>
    <property type="molecule type" value="Genomic_DNA"/>
</dbReference>
<dbReference type="GO" id="GO:0004725">
    <property type="term" value="F:protein tyrosine phosphatase activity"/>
    <property type="evidence" value="ECO:0007669"/>
    <property type="project" value="InterPro"/>
</dbReference>
<keyword evidence="9" id="KW-1185">Reference proteome</keyword>
<dbReference type="InterPro" id="IPR023485">
    <property type="entry name" value="Ptyr_pPase"/>
</dbReference>
<dbReference type="Pfam" id="PF00106">
    <property type="entry name" value="adh_short"/>
    <property type="match status" value="1"/>
</dbReference>
<dbReference type="Pfam" id="PF01451">
    <property type="entry name" value="LMWPc"/>
    <property type="match status" value="1"/>
</dbReference>
<evidence type="ECO:0000259" key="7">
    <source>
        <dbReference type="SMART" id="SM00822"/>
    </source>
</evidence>
<dbReference type="InterPro" id="IPR036291">
    <property type="entry name" value="NAD(P)-bd_dom_sf"/>
</dbReference>
<feature type="domain" description="Phosphotyrosine protein phosphatase I" evidence="6">
    <location>
        <begin position="324"/>
        <end position="511"/>
    </location>
</feature>
<feature type="region of interest" description="Disordered" evidence="5">
    <location>
        <begin position="1"/>
        <end position="25"/>
    </location>
</feature>
<evidence type="ECO:0000256" key="1">
    <source>
        <dbReference type="ARBA" id="ARBA00011063"/>
    </source>
</evidence>
<protein>
    <submittedName>
        <fullName evidence="8">Uncharacterized protein</fullName>
    </submittedName>
</protein>
<dbReference type="InterPro" id="IPR002347">
    <property type="entry name" value="SDR_fam"/>
</dbReference>
<feature type="active site" evidence="4">
    <location>
        <position position="336"/>
    </location>
</feature>
<dbReference type="CDD" id="cd05233">
    <property type="entry name" value="SDR_c"/>
    <property type="match status" value="1"/>
</dbReference>
<feature type="active site" description="Nucleophile" evidence="4">
    <location>
        <position position="330"/>
    </location>
</feature>
<name>A0A3D8RDZ4_9EURO</name>
<dbReference type="PANTHER" id="PTHR11717">
    <property type="entry name" value="LOW MOLECULAR WEIGHT PROTEIN TYROSINE PHOSPHATASE"/>
    <property type="match status" value="1"/>
</dbReference>
<dbReference type="RefSeq" id="XP_026601485.1">
    <property type="nucleotide sequence ID" value="XM_026749453.1"/>
</dbReference>
<dbReference type="SMART" id="SM00822">
    <property type="entry name" value="PKS_KR"/>
    <property type="match status" value="1"/>
</dbReference>
<dbReference type="InterPro" id="IPR036196">
    <property type="entry name" value="Ptyr_pPase_sf"/>
</dbReference>
<dbReference type="AlphaFoldDB" id="A0A3D8RDZ4"/>
<dbReference type="InterPro" id="IPR050438">
    <property type="entry name" value="LMW_PTPase"/>
</dbReference>
<evidence type="ECO:0000259" key="6">
    <source>
        <dbReference type="SMART" id="SM00226"/>
    </source>
</evidence>
<comment type="caution">
    <text evidence="8">The sequence shown here is derived from an EMBL/GenBank/DDBJ whole genome shotgun (WGS) entry which is preliminary data.</text>
</comment>
<dbReference type="SUPFAM" id="SSF51735">
    <property type="entry name" value="NAD(P)-binding Rossmann-fold domains"/>
    <property type="match status" value="1"/>
</dbReference>
<feature type="compositionally biased region" description="Polar residues" evidence="5">
    <location>
        <begin position="8"/>
        <end position="22"/>
    </location>
</feature>
<evidence type="ECO:0000256" key="5">
    <source>
        <dbReference type="SAM" id="MobiDB-lite"/>
    </source>
</evidence>
<keyword evidence="2" id="KW-0378">Hydrolase</keyword>
<dbReference type="OrthoDB" id="1933717at2759"/>
<dbReference type="Proteomes" id="UP000256690">
    <property type="component" value="Unassembled WGS sequence"/>
</dbReference>
<organism evidence="8 9">
    <name type="scientific">Aspergillus mulundensis</name>
    <dbReference type="NCBI Taxonomy" id="1810919"/>
    <lineage>
        <taxon>Eukaryota</taxon>
        <taxon>Fungi</taxon>
        <taxon>Dikarya</taxon>
        <taxon>Ascomycota</taxon>
        <taxon>Pezizomycotina</taxon>
        <taxon>Eurotiomycetes</taxon>
        <taxon>Eurotiomycetidae</taxon>
        <taxon>Eurotiales</taxon>
        <taxon>Aspergillaceae</taxon>
        <taxon>Aspergillus</taxon>
        <taxon>Aspergillus subgen. Nidulantes</taxon>
    </lineage>
</organism>
<evidence type="ECO:0000256" key="3">
    <source>
        <dbReference type="ARBA" id="ARBA00022912"/>
    </source>
</evidence>
<evidence type="ECO:0000256" key="4">
    <source>
        <dbReference type="PIRSR" id="PIRSR617867-1"/>
    </source>
</evidence>
<sequence length="518" mass="55598">MAPPFPSATRTWHSTSYSSISPTRPELSARGKTVLITGGGTGIGAETARSFAAAGASKIALLGRRIQTLLDTKATIEKGYGDKVQVFVASTDLTKKDEVDKAFDEFISSTSEAGVDGQKIDVLVSNAAALGPTEGVEDVDATVFLEGVNANISGALHLAQAFSRHAADDAVIIDVNSTSAYMDFGGKGVAYSVAKWAVYRLWEALGSANSGFSVYHIQPGVVDTDMNRAVGGIQALGYEDHVSLPANFNVWLASPEAQFLKGKFVYTNWDVDELKARADELAASAEFSLGHVGWPFDSILILDLSISPPEQKMTTPNSSNGQPVNVLFVCLGNICRSPMAEGVFRNIAASHPLIKTIDSAGTGAYHAGEPSDSRTMSTLRRHNIRNYHHLARKVTLEDFLNFDYLFAMDEYNLEDLLELRASILSTSTKNTARVARGKGTRAAVAASITASVEAGAKVAEVRLFGDYGPGGTLHERVGGGEVVQDPYYGGANGFEEVYQQVVRFSKNFVEYLEKKNQT</sequence>
<evidence type="ECO:0000313" key="9">
    <source>
        <dbReference type="Proteomes" id="UP000256690"/>
    </source>
</evidence>
<dbReference type="InterPro" id="IPR017867">
    <property type="entry name" value="Tyr_phospatase_low_mol_wt"/>
</dbReference>
<dbReference type="SUPFAM" id="SSF52788">
    <property type="entry name" value="Phosphotyrosine protein phosphatases I"/>
    <property type="match status" value="1"/>
</dbReference>
<dbReference type="InterPro" id="IPR057326">
    <property type="entry name" value="KR_dom"/>
</dbReference>
<reference evidence="8 9" key="1">
    <citation type="journal article" date="2018" name="IMA Fungus">
        <title>IMA Genome-F 9: Draft genome sequence of Annulohypoxylon stygium, Aspergillus mulundensis, Berkeleyomyces basicola (syn. Thielaviopsis basicola), Ceratocystis smalleyi, two Cercospora beticola strains, Coleophoma cylindrospora, Fusarium fracticaudum, Phialophora cf. hyalina, and Morchella septimelata.</title>
        <authorList>
            <person name="Wingfield B.D."/>
            <person name="Bills G.F."/>
            <person name="Dong Y."/>
            <person name="Huang W."/>
            <person name="Nel W.J."/>
            <person name="Swalarsk-Parry B.S."/>
            <person name="Vaghefi N."/>
            <person name="Wilken P.M."/>
            <person name="An Z."/>
            <person name="de Beer Z.W."/>
            <person name="De Vos L."/>
            <person name="Chen L."/>
            <person name="Duong T.A."/>
            <person name="Gao Y."/>
            <person name="Hammerbacher A."/>
            <person name="Kikkert J.R."/>
            <person name="Li Y."/>
            <person name="Li H."/>
            <person name="Li K."/>
            <person name="Li Q."/>
            <person name="Liu X."/>
            <person name="Ma X."/>
            <person name="Naidoo K."/>
            <person name="Pethybridge S.J."/>
            <person name="Sun J."/>
            <person name="Steenkamp E.T."/>
            <person name="van der Nest M.A."/>
            <person name="van Wyk S."/>
            <person name="Wingfield M.J."/>
            <person name="Xiong C."/>
            <person name="Yue Q."/>
            <person name="Zhang X."/>
        </authorList>
    </citation>
    <scope>NUCLEOTIDE SEQUENCE [LARGE SCALE GENOMIC DNA]</scope>
    <source>
        <strain evidence="8 9">DSM 5745</strain>
    </source>
</reference>
<dbReference type="Gene3D" id="3.40.50.2300">
    <property type="match status" value="1"/>
</dbReference>